<dbReference type="STRING" id="1769779.AUP74_01474"/>
<reference evidence="3" key="1">
    <citation type="submission" date="2016-01" db="EMBL/GenBank/DDBJ databases">
        <title>Complete genome sequence of Microbulbifer sp. CCB-MM1, a halophile isolated from Matang Mangrove Forest, Perak.</title>
        <authorList>
            <person name="Moh T.H."/>
            <person name="Dinesh B."/>
            <person name="Lau N.-S."/>
            <person name="Go F."/>
            <person name="Alexander Chong S.-C."/>
        </authorList>
    </citation>
    <scope>NUCLEOTIDE SEQUENCE [LARGE SCALE GENOMIC DNA]</scope>
    <source>
        <strain evidence="3">CCB-MM1</strain>
    </source>
</reference>
<dbReference type="Proteomes" id="UP000095672">
    <property type="component" value="Chromosome"/>
</dbReference>
<evidence type="ECO:0000313" key="3">
    <source>
        <dbReference type="Proteomes" id="UP000095672"/>
    </source>
</evidence>
<dbReference type="SUPFAM" id="SSF103088">
    <property type="entry name" value="OmpA-like"/>
    <property type="match status" value="1"/>
</dbReference>
<keyword evidence="2" id="KW-0966">Cell projection</keyword>
<keyword evidence="1" id="KW-1133">Transmembrane helix</keyword>
<keyword evidence="2" id="KW-0969">Cilium</keyword>
<name>A0A1C9W6Y4_9GAMM</name>
<organism evidence="2 3">
    <name type="scientific">Microbulbifer aggregans</name>
    <dbReference type="NCBI Taxonomy" id="1769779"/>
    <lineage>
        <taxon>Bacteria</taxon>
        <taxon>Pseudomonadati</taxon>
        <taxon>Pseudomonadota</taxon>
        <taxon>Gammaproteobacteria</taxon>
        <taxon>Cellvibrionales</taxon>
        <taxon>Microbulbiferaceae</taxon>
        <taxon>Microbulbifer</taxon>
    </lineage>
</organism>
<dbReference type="Gene3D" id="3.30.1330.60">
    <property type="entry name" value="OmpA-like domain"/>
    <property type="match status" value="1"/>
</dbReference>
<accession>A0A1C9W6Y4</accession>
<dbReference type="AlphaFoldDB" id="A0A1C9W6Y4"/>
<keyword evidence="1" id="KW-0812">Transmembrane</keyword>
<sequence length="234" mass="26466">MPNRLSANSRATEDGEWLSVSDLMAGLMMVFLCISIVMMRSMMEEREKIRALAQSYRDNQLAIYQTLVQEFETDLNRWGATIDKDRLIIAFNNSDAMFPVGQAEMNRDAQRVMEDFFPRYISALKPFLGSIRAIHIEGHTSSEWGAGGTSTDNYFKNLRLSQSRSREVLRHVQGLMPKAEVPGMLALVAAVGYSSARPVLREDGSEDPEKSKRVAFRVITNSEAQIHRILEEAM</sequence>
<keyword evidence="3" id="KW-1185">Reference proteome</keyword>
<dbReference type="OrthoDB" id="9793443at2"/>
<keyword evidence="1" id="KW-0472">Membrane</keyword>
<evidence type="ECO:0000313" key="2">
    <source>
        <dbReference type="EMBL" id="AOS96912.1"/>
    </source>
</evidence>
<protein>
    <submittedName>
        <fullName evidence="2">Flagellar motor protein MotS</fullName>
    </submittedName>
</protein>
<evidence type="ECO:0000256" key="1">
    <source>
        <dbReference type="SAM" id="Phobius"/>
    </source>
</evidence>
<gene>
    <name evidence="2" type="ORF">AUP74_01474</name>
</gene>
<keyword evidence="2" id="KW-0282">Flagellum</keyword>
<dbReference type="KEGG" id="micc:AUP74_01474"/>
<dbReference type="PATRIC" id="fig|1769779.3.peg.1472"/>
<dbReference type="RefSeq" id="WP_069946993.1">
    <property type="nucleotide sequence ID" value="NZ_CP014143.1"/>
</dbReference>
<proteinExistence type="predicted"/>
<dbReference type="InterPro" id="IPR036737">
    <property type="entry name" value="OmpA-like_sf"/>
</dbReference>
<feature type="transmembrane region" description="Helical" evidence="1">
    <location>
        <begin position="20"/>
        <end position="39"/>
    </location>
</feature>
<dbReference type="EMBL" id="CP014143">
    <property type="protein sequence ID" value="AOS96912.1"/>
    <property type="molecule type" value="Genomic_DNA"/>
</dbReference>